<reference evidence="2" key="1">
    <citation type="submission" date="2016-11" db="UniProtKB">
        <authorList>
            <consortium name="WormBaseParasite"/>
        </authorList>
    </citation>
    <scope>IDENTIFICATION</scope>
</reference>
<proteinExistence type="predicted"/>
<evidence type="ECO:0000313" key="1">
    <source>
        <dbReference type="Proteomes" id="UP000095281"/>
    </source>
</evidence>
<keyword evidence="1" id="KW-1185">Reference proteome</keyword>
<evidence type="ECO:0000313" key="2">
    <source>
        <dbReference type="WBParaSite" id="MhA1_Contig1201.frz3.gene11"/>
    </source>
</evidence>
<sequence length="138" mass="16127">MLPIPHLSDDILYMISEKLLFNGRRAPSLLTYPNAYTFFMFCPYKFEYTGPYFVKRKFVSDLLDAGLLRISILQIENFLSELSRMEKFSSTGNAYILKHLLNIRECSSNLFSPKYNLNISKLSVDESAEDIRLFFKIK</sequence>
<dbReference type="AlphaFoldDB" id="A0A1I8B0X4"/>
<accession>A0A1I8B0X4</accession>
<dbReference type="WBParaSite" id="MhA1_Contig1201.frz3.gene11">
    <property type="protein sequence ID" value="MhA1_Contig1201.frz3.gene11"/>
    <property type="gene ID" value="MhA1_Contig1201.frz3.gene11"/>
</dbReference>
<protein>
    <submittedName>
        <fullName evidence="2">Uncharacterized protein</fullName>
    </submittedName>
</protein>
<dbReference type="Proteomes" id="UP000095281">
    <property type="component" value="Unplaced"/>
</dbReference>
<organism evidence="1 2">
    <name type="scientific">Meloidogyne hapla</name>
    <name type="common">Root-knot nematode worm</name>
    <dbReference type="NCBI Taxonomy" id="6305"/>
    <lineage>
        <taxon>Eukaryota</taxon>
        <taxon>Metazoa</taxon>
        <taxon>Ecdysozoa</taxon>
        <taxon>Nematoda</taxon>
        <taxon>Chromadorea</taxon>
        <taxon>Rhabditida</taxon>
        <taxon>Tylenchina</taxon>
        <taxon>Tylenchomorpha</taxon>
        <taxon>Tylenchoidea</taxon>
        <taxon>Meloidogynidae</taxon>
        <taxon>Meloidogyninae</taxon>
        <taxon>Meloidogyne</taxon>
    </lineage>
</organism>
<name>A0A1I8B0X4_MELHA</name>